<proteinExistence type="predicted"/>
<evidence type="ECO:0000313" key="2">
    <source>
        <dbReference type="Proteomes" id="UP000231912"/>
    </source>
</evidence>
<comment type="caution">
    <text evidence="1">The sequence shown here is derived from an EMBL/GenBank/DDBJ whole genome shotgun (WGS) entry which is preliminary data.</text>
</comment>
<dbReference type="EMBL" id="NPDT01000001">
    <property type="protein sequence ID" value="PJZ67528.1"/>
    <property type="molecule type" value="Genomic_DNA"/>
</dbReference>
<organism evidence="1 2">
    <name type="scientific">Leptospira wolffii</name>
    <dbReference type="NCBI Taxonomy" id="409998"/>
    <lineage>
        <taxon>Bacteria</taxon>
        <taxon>Pseudomonadati</taxon>
        <taxon>Spirochaetota</taxon>
        <taxon>Spirochaetia</taxon>
        <taxon>Leptospirales</taxon>
        <taxon>Leptospiraceae</taxon>
        <taxon>Leptospira</taxon>
    </lineage>
</organism>
<evidence type="ECO:0000313" key="1">
    <source>
        <dbReference type="EMBL" id="PJZ67528.1"/>
    </source>
</evidence>
<reference evidence="1 2" key="1">
    <citation type="submission" date="2017-07" db="EMBL/GenBank/DDBJ databases">
        <title>Leptospira spp. isolated from tropical soils.</title>
        <authorList>
            <person name="Thibeaux R."/>
            <person name="Iraola G."/>
            <person name="Ferres I."/>
            <person name="Bierque E."/>
            <person name="Girault D."/>
            <person name="Soupe-Gilbert M.-E."/>
            <person name="Picardeau M."/>
            <person name="Goarant C."/>
        </authorList>
    </citation>
    <scope>NUCLEOTIDE SEQUENCE [LARGE SCALE GENOMIC DNA]</scope>
    <source>
        <strain evidence="1 2">FH2-C-A2</strain>
    </source>
</reference>
<protein>
    <submittedName>
        <fullName evidence="1">Uncharacterized protein</fullName>
    </submittedName>
</protein>
<name>A0A2M9ZGG9_9LEPT</name>
<dbReference type="AlphaFoldDB" id="A0A2M9ZGG9"/>
<dbReference type="Proteomes" id="UP000231912">
    <property type="component" value="Unassembled WGS sequence"/>
</dbReference>
<accession>A0A2M9ZGG9</accession>
<sequence length="293" mass="34179">MQMMRLSILLIFTLLQISCSSKYYSLLHYSDEIESFEFGEKSQGCRIALLGFRSTEEFFPNFENLRRNEEWSIKPLSKREAIESFVGPMDLRIMDLSVDQDLAKYFSSGKPISSFESSDDQKPMNESSVLPILTLLLSREGAQGLLDITLAFDFEKKMNKKTERRIVQYKKADSYIVMTHHSYRSGIINRIYSGTSQILSLITLGLLPGTGSITTTQVDFHFFDTNWMPIGKYSFSMDEFSSGEYWRFFIDPRFTRQKTDLNFRYEFRNNFLKSSIQYVDQIVKVKKNDCRSI</sequence>
<gene>
    <name evidence="1" type="ORF">CH371_05795</name>
</gene>